<dbReference type="EMBL" id="GL380040">
    <property type="protein sequence ID" value="EGT43914.1"/>
    <property type="molecule type" value="Genomic_DNA"/>
</dbReference>
<gene>
    <name evidence="1" type="ORF">CAEBREN_30896</name>
</gene>
<keyword evidence="2" id="KW-1185">Reference proteome</keyword>
<sequence length="112" mass="12627">MPITLYTDTHPLSHTSGVNNKPTIDNLLIFICLFNQRKDDSSKDETIGINGEATYTKVTEMGTGELETKMNPFVFMLIFKKNITLCASVCGCRYSSFKDFSRLESRSLAFLI</sequence>
<dbReference type="HOGENOM" id="CLU_2148048_0_0_1"/>
<organism evidence="2">
    <name type="scientific">Caenorhabditis brenneri</name>
    <name type="common">Nematode worm</name>
    <dbReference type="NCBI Taxonomy" id="135651"/>
    <lineage>
        <taxon>Eukaryota</taxon>
        <taxon>Metazoa</taxon>
        <taxon>Ecdysozoa</taxon>
        <taxon>Nematoda</taxon>
        <taxon>Chromadorea</taxon>
        <taxon>Rhabditida</taxon>
        <taxon>Rhabditina</taxon>
        <taxon>Rhabditomorpha</taxon>
        <taxon>Rhabditoidea</taxon>
        <taxon>Rhabditidae</taxon>
        <taxon>Peloderinae</taxon>
        <taxon>Caenorhabditis</taxon>
    </lineage>
</organism>
<dbReference type="Proteomes" id="UP000008068">
    <property type="component" value="Unassembled WGS sequence"/>
</dbReference>
<evidence type="ECO:0000313" key="1">
    <source>
        <dbReference type="EMBL" id="EGT43914.1"/>
    </source>
</evidence>
<accession>G0P3D6</accession>
<dbReference type="InParanoid" id="G0P3D6"/>
<dbReference type="AlphaFoldDB" id="G0P3D6"/>
<proteinExistence type="predicted"/>
<protein>
    <submittedName>
        <fullName evidence="1">Uncharacterized protein</fullName>
    </submittedName>
</protein>
<reference evidence="2" key="1">
    <citation type="submission" date="2011-07" db="EMBL/GenBank/DDBJ databases">
        <authorList>
            <consortium name="Caenorhabditis brenneri Sequencing and Analysis Consortium"/>
            <person name="Wilson R.K."/>
        </authorList>
    </citation>
    <scope>NUCLEOTIDE SEQUENCE [LARGE SCALE GENOMIC DNA]</scope>
    <source>
        <strain evidence="2">PB2801</strain>
    </source>
</reference>
<name>G0P3D6_CAEBE</name>
<evidence type="ECO:0000313" key="2">
    <source>
        <dbReference type="Proteomes" id="UP000008068"/>
    </source>
</evidence>